<dbReference type="OrthoDB" id="6695194at2"/>
<keyword evidence="3" id="KW-1185">Reference proteome</keyword>
<protein>
    <submittedName>
        <fullName evidence="2">EF hand</fullName>
    </submittedName>
</protein>
<dbReference type="Proteomes" id="UP000245974">
    <property type="component" value="Unassembled WGS sequence"/>
</dbReference>
<sequence>MLKTFLFVLCSLPTISFSCEPASIDWQTFYLKYDLDKDQFIHSHEFKYVTDFAPYAWPHMKEFKNQSGNLKLFNELDKNHDQKLSREELWNIYIILKNPCDDWRY</sequence>
<dbReference type="InterPro" id="IPR011992">
    <property type="entry name" value="EF-hand-dom_pair"/>
</dbReference>
<dbReference type="SUPFAM" id="SSF47473">
    <property type="entry name" value="EF-hand"/>
    <property type="match status" value="1"/>
</dbReference>
<feature type="domain" description="EF-hand" evidence="1">
    <location>
        <begin position="64"/>
        <end position="99"/>
    </location>
</feature>
<dbReference type="InParanoid" id="A0A2U3N2D9"/>
<dbReference type="GO" id="GO:0005509">
    <property type="term" value="F:calcium ion binding"/>
    <property type="evidence" value="ECO:0007669"/>
    <property type="project" value="InterPro"/>
</dbReference>
<dbReference type="InterPro" id="IPR002048">
    <property type="entry name" value="EF_hand_dom"/>
</dbReference>
<evidence type="ECO:0000313" key="3">
    <source>
        <dbReference type="Proteomes" id="UP000245974"/>
    </source>
</evidence>
<organism evidence="2 3">
    <name type="scientific">Acinetobacter stercoris</name>
    <dbReference type="NCBI Taxonomy" id="2126983"/>
    <lineage>
        <taxon>Bacteria</taxon>
        <taxon>Pseudomonadati</taxon>
        <taxon>Pseudomonadota</taxon>
        <taxon>Gammaproteobacteria</taxon>
        <taxon>Moraxellales</taxon>
        <taxon>Moraxellaceae</taxon>
        <taxon>Acinetobacter</taxon>
    </lineage>
</organism>
<dbReference type="PROSITE" id="PS00018">
    <property type="entry name" value="EF_HAND_1"/>
    <property type="match status" value="1"/>
</dbReference>
<dbReference type="PROSITE" id="PS50222">
    <property type="entry name" value="EF_HAND_2"/>
    <property type="match status" value="1"/>
</dbReference>
<dbReference type="RefSeq" id="WP_121975193.1">
    <property type="nucleotide sequence ID" value="NZ_OOGT01000172.1"/>
</dbReference>
<dbReference type="Gene3D" id="1.10.238.10">
    <property type="entry name" value="EF-hand"/>
    <property type="match status" value="1"/>
</dbReference>
<name>A0A2U3N2D9_9GAMM</name>
<dbReference type="PROSITE" id="PS51257">
    <property type="entry name" value="PROKAR_LIPOPROTEIN"/>
    <property type="match status" value="1"/>
</dbReference>
<dbReference type="EMBL" id="OOGT01000172">
    <property type="protein sequence ID" value="SPL71775.1"/>
    <property type="molecule type" value="Genomic_DNA"/>
</dbReference>
<reference evidence="3" key="1">
    <citation type="submission" date="2018-03" db="EMBL/GenBank/DDBJ databases">
        <authorList>
            <person name="Blom J."/>
        </authorList>
    </citation>
    <scope>NUCLEOTIDE SEQUENCE [LARGE SCALE GENOMIC DNA]</scope>
    <source>
        <strain evidence="3">KPC-SM-21</strain>
    </source>
</reference>
<proteinExistence type="predicted"/>
<evidence type="ECO:0000259" key="1">
    <source>
        <dbReference type="PROSITE" id="PS50222"/>
    </source>
</evidence>
<accession>A0A2U3N2D9</accession>
<dbReference type="InterPro" id="IPR018247">
    <property type="entry name" value="EF_Hand_1_Ca_BS"/>
</dbReference>
<dbReference type="AlphaFoldDB" id="A0A2U3N2D9"/>
<evidence type="ECO:0000313" key="2">
    <source>
        <dbReference type="EMBL" id="SPL71775.1"/>
    </source>
</evidence>
<gene>
    <name evidence="2" type="ORF">KPC_2953</name>
</gene>